<evidence type="ECO:0000313" key="1">
    <source>
        <dbReference type="EMBL" id="THH28246.1"/>
    </source>
</evidence>
<dbReference type="Proteomes" id="UP000308730">
    <property type="component" value="Unassembled WGS sequence"/>
</dbReference>
<gene>
    <name evidence="1" type="ORF">EUX98_g5941</name>
</gene>
<reference evidence="1 2" key="1">
    <citation type="submission" date="2019-02" db="EMBL/GenBank/DDBJ databases">
        <title>Genome sequencing of the rare red list fungi Antrodiella citrinella (Flaviporus citrinellus).</title>
        <authorList>
            <person name="Buettner E."/>
            <person name="Kellner H."/>
        </authorList>
    </citation>
    <scope>NUCLEOTIDE SEQUENCE [LARGE SCALE GENOMIC DNA]</scope>
    <source>
        <strain evidence="1 2">DSM 108506</strain>
    </source>
</reference>
<evidence type="ECO:0000313" key="2">
    <source>
        <dbReference type="Proteomes" id="UP000308730"/>
    </source>
</evidence>
<comment type="caution">
    <text evidence="1">The sequence shown here is derived from an EMBL/GenBank/DDBJ whole genome shotgun (WGS) entry which is preliminary data.</text>
</comment>
<organism evidence="1 2">
    <name type="scientific">Antrodiella citrinella</name>
    <dbReference type="NCBI Taxonomy" id="2447956"/>
    <lineage>
        <taxon>Eukaryota</taxon>
        <taxon>Fungi</taxon>
        <taxon>Dikarya</taxon>
        <taxon>Basidiomycota</taxon>
        <taxon>Agaricomycotina</taxon>
        <taxon>Agaricomycetes</taxon>
        <taxon>Polyporales</taxon>
        <taxon>Steccherinaceae</taxon>
        <taxon>Antrodiella</taxon>
    </lineage>
</organism>
<proteinExistence type="predicted"/>
<protein>
    <submittedName>
        <fullName evidence="1">Uncharacterized protein</fullName>
    </submittedName>
</protein>
<name>A0A4S4MQ75_9APHY</name>
<sequence length="655" mass="74080">MISDSDLLDSRWKHAFGEALESDPPVRFHDARCGSATADCKYIVTSPNSDYVPLPVYGKIELKIYPDGRFGKEDPILWPQLFTPDNPWMVAIRRKPDGAHEDSVMWRDVIPSDFRPSPPGSSLGSLSLEFLADLKRSVDAAARRIDGELARRGANPKMQYFYLSMQQAVARLSLPSSYRDMLHQVVCTQRFWLYGEAFLEFYLRLRLPMAEAHPDTVHSVNLNLMGAVTSDPATAQELYRLGVPVWFLRTPAQFDGTSRLGFAVATTLPSALCATSDGRLVYEGDAGRYHLYLIYRHSHLYSDIPLTSVGVPSHSVALAATASFSRPSTSIAPPTFVVRSTRDKQRSAPYAPKVNKHRPEMGRNKFEDPKHDFMPEGIAAWQKGLSEVNRGQVSSGKAWPYWTPEPALLLPDKVERCARYLENWVRARDGWLYVQANPQVTDTPAFVPQEWREFLNHNSRTASELEGEGEARRRKQAVLAVMDRVCGLERMSTAPLLWFGQPFIAALPMAKEVIWELCEVGFRIELRQLHLLLRRKPRFEDPTSEMAWETLDQGLLSSVFPDDQLLRLQALPSARFGLGADSVRARAKSLDALRQVMRTWEGAPKELLDASSLVQHASDQYLERMESIMAGWYAQAFWERAGRPPILPHLFPLVQ</sequence>
<dbReference type="OrthoDB" id="2692137at2759"/>
<keyword evidence="2" id="KW-1185">Reference proteome</keyword>
<dbReference type="EMBL" id="SGPM01000191">
    <property type="protein sequence ID" value="THH28246.1"/>
    <property type="molecule type" value="Genomic_DNA"/>
</dbReference>
<accession>A0A4S4MQ75</accession>
<dbReference type="AlphaFoldDB" id="A0A4S4MQ75"/>